<sequence length="177" mass="19891">MTGHSHVVTSLTLGAVVTFYDVGLDFSWSFAIGIAIGSLLPDIDEPKSFIGRKCPFVSNFLKRVFGHRGLTHSALITAIIFMVSEQFDSTIISGLAYGYLFHVLGDFFSRRGVALLAPLSKKRFAAPITYKTNGWGEKMIAFVCYLFWIYWLFDILRLSEISLLFSINNILAFFILL</sequence>
<keyword evidence="1" id="KW-1133">Transmembrane helix</keyword>
<dbReference type="Pfam" id="PF04307">
    <property type="entry name" value="YdjM"/>
    <property type="match status" value="1"/>
</dbReference>
<protein>
    <submittedName>
        <fullName evidence="2">Inner membrane protein</fullName>
    </submittedName>
</protein>
<dbReference type="RefSeq" id="WP_184664111.1">
    <property type="nucleotide sequence ID" value="NZ_JACHHB010000007.1"/>
</dbReference>
<dbReference type="AlphaFoldDB" id="A0A840QQP6"/>
<comment type="caution">
    <text evidence="2">The sequence shown here is derived from an EMBL/GenBank/DDBJ whole genome shotgun (WGS) entry which is preliminary data.</text>
</comment>
<proteinExistence type="predicted"/>
<feature type="transmembrane region" description="Helical" evidence="1">
    <location>
        <begin position="135"/>
        <end position="153"/>
    </location>
</feature>
<evidence type="ECO:0000256" key="1">
    <source>
        <dbReference type="SAM" id="Phobius"/>
    </source>
</evidence>
<evidence type="ECO:0000313" key="3">
    <source>
        <dbReference type="Proteomes" id="UP000551878"/>
    </source>
</evidence>
<dbReference type="PANTHER" id="PTHR35531:SF1">
    <property type="entry name" value="INNER MEMBRANE PROTEIN YBCI-RELATED"/>
    <property type="match status" value="1"/>
</dbReference>
<organism evidence="2 3">
    <name type="scientific">Texcoconibacillus texcoconensis</name>
    <dbReference type="NCBI Taxonomy" id="1095777"/>
    <lineage>
        <taxon>Bacteria</taxon>
        <taxon>Bacillati</taxon>
        <taxon>Bacillota</taxon>
        <taxon>Bacilli</taxon>
        <taxon>Bacillales</taxon>
        <taxon>Bacillaceae</taxon>
        <taxon>Texcoconibacillus</taxon>
    </lineage>
</organism>
<evidence type="ECO:0000313" key="2">
    <source>
        <dbReference type="EMBL" id="MBB5173669.1"/>
    </source>
</evidence>
<keyword evidence="1" id="KW-0812">Transmembrane</keyword>
<name>A0A840QQP6_9BACI</name>
<dbReference type="EMBL" id="JACHHB010000007">
    <property type="protein sequence ID" value="MBB5173669.1"/>
    <property type="molecule type" value="Genomic_DNA"/>
</dbReference>
<dbReference type="PANTHER" id="PTHR35531">
    <property type="entry name" value="INNER MEMBRANE PROTEIN YBCI-RELATED"/>
    <property type="match status" value="1"/>
</dbReference>
<keyword evidence="3" id="KW-1185">Reference proteome</keyword>
<gene>
    <name evidence="2" type="ORF">HNQ41_001858</name>
</gene>
<dbReference type="InterPro" id="IPR007404">
    <property type="entry name" value="YdjM-like"/>
</dbReference>
<dbReference type="Proteomes" id="UP000551878">
    <property type="component" value="Unassembled WGS sequence"/>
</dbReference>
<feature type="transmembrane region" description="Helical" evidence="1">
    <location>
        <begin position="96"/>
        <end position="114"/>
    </location>
</feature>
<accession>A0A840QQP6</accession>
<keyword evidence="1" id="KW-0472">Membrane</keyword>
<reference evidence="2 3" key="1">
    <citation type="submission" date="2020-08" db="EMBL/GenBank/DDBJ databases">
        <title>Genomic Encyclopedia of Type Strains, Phase IV (KMG-IV): sequencing the most valuable type-strain genomes for metagenomic binning, comparative biology and taxonomic classification.</title>
        <authorList>
            <person name="Goeker M."/>
        </authorList>
    </citation>
    <scope>NUCLEOTIDE SEQUENCE [LARGE SCALE GENOMIC DNA]</scope>
    <source>
        <strain evidence="2 3">DSM 24696</strain>
    </source>
</reference>